<comment type="caution">
    <text evidence="2">The sequence shown here is derived from an EMBL/GenBank/DDBJ whole genome shotgun (WGS) entry which is preliminary data.</text>
</comment>
<feature type="compositionally biased region" description="Polar residues" evidence="1">
    <location>
        <begin position="106"/>
        <end position="134"/>
    </location>
</feature>
<reference evidence="3" key="1">
    <citation type="submission" date="2023-07" db="EMBL/GenBank/DDBJ databases">
        <title>Whole genome shotgun sequence of Streptomyces achromogenes subsp. rubradiris NBRC 14000.</title>
        <authorList>
            <person name="Komaki H."/>
            <person name="Tamura T."/>
        </authorList>
    </citation>
    <scope>NUCLEOTIDE SEQUENCE [LARGE SCALE GENOMIC DNA]</scope>
    <source>
        <strain evidence="3">NBRC 14000</strain>
    </source>
</reference>
<dbReference type="EMBL" id="BNEA01000015">
    <property type="protein sequence ID" value="GHI52983.1"/>
    <property type="molecule type" value="Genomic_DNA"/>
</dbReference>
<gene>
    <name evidence="2" type="ORF">Srubr_28290</name>
</gene>
<dbReference type="Proteomes" id="UP000646738">
    <property type="component" value="Unassembled WGS sequence"/>
</dbReference>
<organism evidence="2 3">
    <name type="scientific">Streptomyces rubradiris</name>
    <name type="common">Streptomyces achromogenes subsp. rubradiris</name>
    <dbReference type="NCBI Taxonomy" id="285531"/>
    <lineage>
        <taxon>Bacteria</taxon>
        <taxon>Bacillati</taxon>
        <taxon>Actinomycetota</taxon>
        <taxon>Actinomycetes</taxon>
        <taxon>Kitasatosporales</taxon>
        <taxon>Streptomycetaceae</taxon>
        <taxon>Streptomyces</taxon>
    </lineage>
</organism>
<evidence type="ECO:0000313" key="3">
    <source>
        <dbReference type="Proteomes" id="UP000646738"/>
    </source>
</evidence>
<sequence>MSFPCLSGPLAARSHVYRRPKGSTDAAGKPDRRARGRTGRAAGDVRRGAPRGSPPHKDATQYELRADGPVDRPKTYTLGDPRAMPQTRIVHDALCTDGWRVDRTPSKGSGSRTSATPRASAGTSSYGGCRQPTR</sequence>
<accession>A0ABQ3RAX8</accession>
<feature type="region of interest" description="Disordered" evidence="1">
    <location>
        <begin position="1"/>
        <end position="134"/>
    </location>
</feature>
<name>A0ABQ3RAX8_STRRR</name>
<dbReference type="SUPFAM" id="SSF56524">
    <property type="entry name" value="Oxidoreductase molybdopterin-binding domain"/>
    <property type="match status" value="1"/>
</dbReference>
<dbReference type="Gene3D" id="3.90.420.10">
    <property type="entry name" value="Oxidoreductase, molybdopterin-binding domain"/>
    <property type="match status" value="1"/>
</dbReference>
<feature type="compositionally biased region" description="Basic and acidic residues" evidence="1">
    <location>
        <begin position="55"/>
        <end position="74"/>
    </location>
</feature>
<evidence type="ECO:0000313" key="2">
    <source>
        <dbReference type="EMBL" id="GHI52983.1"/>
    </source>
</evidence>
<evidence type="ECO:0000256" key="1">
    <source>
        <dbReference type="SAM" id="MobiDB-lite"/>
    </source>
</evidence>
<dbReference type="InterPro" id="IPR036374">
    <property type="entry name" value="OxRdtase_Mopterin-bd_sf"/>
</dbReference>
<proteinExistence type="predicted"/>
<protein>
    <submittedName>
        <fullName evidence="2">Uncharacterized protein</fullName>
    </submittedName>
</protein>
<keyword evidence="3" id="KW-1185">Reference proteome</keyword>